<comment type="caution">
    <text evidence="10">Lacks conserved residue(s) required for the propagation of feature annotation.</text>
</comment>
<feature type="domain" description="Sodium/calcium exchanger membrane region" evidence="12">
    <location>
        <begin position="305"/>
        <end position="446"/>
    </location>
</feature>
<proteinExistence type="inferred from homology"/>
<keyword evidence="6 10" id="KW-0106">Calcium</keyword>
<keyword evidence="3 10" id="KW-0813">Transport</keyword>
<dbReference type="InterPro" id="IPR004798">
    <property type="entry name" value="CAX-like"/>
</dbReference>
<evidence type="ECO:0000256" key="1">
    <source>
        <dbReference type="ARBA" id="ARBA00004127"/>
    </source>
</evidence>
<evidence type="ECO:0000256" key="2">
    <source>
        <dbReference type="ARBA" id="ARBA00008170"/>
    </source>
</evidence>
<comment type="function">
    <text evidence="10">Has a role in promoting intracellular calcium ion sequestration via the exchange of calcium ions for hydrogen ions across the vacuolar membrane. Involved also in manganese ion homeostasis via its uptake into the vacuole.</text>
</comment>
<keyword evidence="4 10" id="KW-0109">Calcium transport</keyword>
<evidence type="ECO:0000313" key="13">
    <source>
        <dbReference type="EMBL" id="KAK8052887.1"/>
    </source>
</evidence>
<feature type="transmembrane region" description="Helical" evidence="10">
    <location>
        <begin position="298"/>
        <end position="318"/>
    </location>
</feature>
<evidence type="ECO:0000256" key="4">
    <source>
        <dbReference type="ARBA" id="ARBA00022568"/>
    </source>
</evidence>
<reference evidence="13 14" key="1">
    <citation type="submission" date="2023-01" db="EMBL/GenBank/DDBJ databases">
        <title>Analysis of 21 Apiospora genomes using comparative genomics revels a genus with tremendous synthesis potential of carbohydrate active enzymes and secondary metabolites.</title>
        <authorList>
            <person name="Sorensen T."/>
        </authorList>
    </citation>
    <scope>NUCLEOTIDE SEQUENCE [LARGE SCALE GENOMIC DNA]</scope>
    <source>
        <strain evidence="13 14">CBS 83171</strain>
    </source>
</reference>
<dbReference type="PRINTS" id="PR00702">
    <property type="entry name" value="ACRIFLAVINRP"/>
</dbReference>
<feature type="transmembrane region" description="Helical" evidence="10">
    <location>
        <begin position="367"/>
        <end position="393"/>
    </location>
</feature>
<dbReference type="InterPro" id="IPR004837">
    <property type="entry name" value="NaCa_Exmemb"/>
</dbReference>
<keyword evidence="14" id="KW-1185">Reference proteome</keyword>
<evidence type="ECO:0000256" key="10">
    <source>
        <dbReference type="RuleBase" id="RU365028"/>
    </source>
</evidence>
<sequence length="473" mass="51094">MPQNGRAEETTPLMGNGNGNGSVYSHHSETYDFFFNLWHTPGTESEKPLVKFPAKFWHIIKATLLRSKINILLFCVPFGLVAGMTGVDPVAVFVINFFAIIPLAAVLSNATEDISAKLGEQLGGLLNATFGNAVELIVSVIALKERQYAVVKSSMIGSILSNLLLVMGMCFFFGGIKNMNDDSGAGTEQEFTDITAQTTCSLLMLAAASMVVPSALSMVMQSSANKNPDERQQTILNLSRGTAIILLIMYAFYLNFSLRTHHNLFVPKSKQQPQRSPGDEERADEEVPVEEEEDGPLLGAWASGAVLVITTVLVAICADYLVDSIDSLVERANISRNFIGLILIPIVGNAAEHVTAVVVAVKNNMDLAMQVAIGSSIQIAMFVTPFLVVLGWIMGHDMTMRFETFETIAFILAVLVVIYTVQDGKSNYLEGVMLMAMYVIIAVAFFAAPSDGLSNEDAGLDAFKAGIKSSIPA</sequence>
<feature type="domain" description="Sodium/calcium exchanger membrane region" evidence="12">
    <location>
        <begin position="90"/>
        <end position="258"/>
    </location>
</feature>
<name>A0ABR1U1U9_9PEZI</name>
<comment type="subcellular location">
    <subcellularLocation>
        <location evidence="1">Endomembrane system</location>
        <topology evidence="1">Multi-pass membrane protein</topology>
    </subcellularLocation>
    <subcellularLocation>
        <location evidence="10">Vacuole membrane</location>
    </subcellularLocation>
</comment>
<feature type="transmembrane region" description="Helical" evidence="10">
    <location>
        <begin position="338"/>
        <end position="361"/>
    </location>
</feature>
<organism evidence="13 14">
    <name type="scientific">Apiospora saccharicola</name>
    <dbReference type="NCBI Taxonomy" id="335842"/>
    <lineage>
        <taxon>Eukaryota</taxon>
        <taxon>Fungi</taxon>
        <taxon>Dikarya</taxon>
        <taxon>Ascomycota</taxon>
        <taxon>Pezizomycotina</taxon>
        <taxon>Sordariomycetes</taxon>
        <taxon>Xylariomycetidae</taxon>
        <taxon>Amphisphaeriales</taxon>
        <taxon>Apiosporaceae</taxon>
        <taxon>Apiospora</taxon>
    </lineage>
</organism>
<dbReference type="PANTHER" id="PTHR31503:SF22">
    <property type="entry name" value="VACUOLAR CALCIUM ION TRANSPORTER"/>
    <property type="match status" value="1"/>
</dbReference>
<comment type="caution">
    <text evidence="13">The sequence shown here is derived from an EMBL/GenBank/DDBJ whole genome shotgun (WGS) entry which is preliminary data.</text>
</comment>
<evidence type="ECO:0000313" key="14">
    <source>
        <dbReference type="Proteomes" id="UP001446871"/>
    </source>
</evidence>
<dbReference type="Gene3D" id="1.20.1420.30">
    <property type="entry name" value="NCX, central ion-binding region"/>
    <property type="match status" value="2"/>
</dbReference>
<dbReference type="Proteomes" id="UP001446871">
    <property type="component" value="Unassembled WGS sequence"/>
</dbReference>
<evidence type="ECO:0000256" key="8">
    <source>
        <dbReference type="ARBA" id="ARBA00023065"/>
    </source>
</evidence>
<dbReference type="NCBIfam" id="TIGR00378">
    <property type="entry name" value="cax"/>
    <property type="match status" value="1"/>
</dbReference>
<evidence type="ECO:0000256" key="9">
    <source>
        <dbReference type="ARBA" id="ARBA00023136"/>
    </source>
</evidence>
<feature type="transmembrane region" description="Helical" evidence="10">
    <location>
        <begin position="428"/>
        <end position="448"/>
    </location>
</feature>
<evidence type="ECO:0000256" key="6">
    <source>
        <dbReference type="ARBA" id="ARBA00022837"/>
    </source>
</evidence>
<feature type="transmembrane region" description="Helical" evidence="10">
    <location>
        <begin position="237"/>
        <end position="256"/>
    </location>
</feature>
<keyword evidence="8 10" id="KW-0406">Ion transport</keyword>
<keyword evidence="7 10" id="KW-1133">Transmembrane helix</keyword>
<dbReference type="InterPro" id="IPR044880">
    <property type="entry name" value="NCX_ion-bd_dom_sf"/>
</dbReference>
<dbReference type="NCBIfam" id="TIGR00846">
    <property type="entry name" value="caca2"/>
    <property type="match status" value="1"/>
</dbReference>
<dbReference type="PANTHER" id="PTHR31503">
    <property type="entry name" value="VACUOLAR CALCIUM ION TRANSPORTER"/>
    <property type="match status" value="1"/>
</dbReference>
<dbReference type="EMBL" id="JAQQWM010000008">
    <property type="protein sequence ID" value="KAK8052887.1"/>
    <property type="molecule type" value="Genomic_DNA"/>
</dbReference>
<evidence type="ECO:0000256" key="11">
    <source>
        <dbReference type="SAM" id="MobiDB-lite"/>
    </source>
</evidence>
<feature type="region of interest" description="Disordered" evidence="11">
    <location>
        <begin position="268"/>
        <end position="290"/>
    </location>
</feature>
<accession>A0ABR1U1U9</accession>
<comment type="similarity">
    <text evidence="2 10">Belongs to the Ca(2+):cation antiporter (CaCA) (TC 2.A.19) family.</text>
</comment>
<dbReference type="Pfam" id="PF01699">
    <property type="entry name" value="Na_Ca_ex"/>
    <property type="match status" value="2"/>
</dbReference>
<evidence type="ECO:0000256" key="5">
    <source>
        <dbReference type="ARBA" id="ARBA00022692"/>
    </source>
</evidence>
<keyword evidence="5 10" id="KW-0812">Transmembrane</keyword>
<protein>
    <recommendedName>
        <fullName evidence="10">Vacuolar calcium ion transporter</fullName>
    </recommendedName>
</protein>
<evidence type="ECO:0000259" key="12">
    <source>
        <dbReference type="Pfam" id="PF01699"/>
    </source>
</evidence>
<feature type="transmembrane region" description="Helical" evidence="10">
    <location>
        <begin position="155"/>
        <end position="174"/>
    </location>
</feature>
<feature type="compositionally biased region" description="Acidic residues" evidence="11">
    <location>
        <begin position="281"/>
        <end position="290"/>
    </location>
</feature>
<gene>
    <name evidence="13" type="ORF">PG996_012188</name>
</gene>
<evidence type="ECO:0000256" key="7">
    <source>
        <dbReference type="ARBA" id="ARBA00022989"/>
    </source>
</evidence>
<keyword evidence="10" id="KW-0050">Antiport</keyword>
<feature type="transmembrane region" description="Helical" evidence="10">
    <location>
        <begin position="71"/>
        <end position="104"/>
    </location>
</feature>
<keyword evidence="10" id="KW-0926">Vacuole</keyword>
<dbReference type="InterPro" id="IPR004713">
    <property type="entry name" value="CaH_exchang"/>
</dbReference>
<feature type="transmembrane region" description="Helical" evidence="10">
    <location>
        <begin position="194"/>
        <end position="216"/>
    </location>
</feature>
<keyword evidence="9 10" id="KW-0472">Membrane</keyword>
<feature type="transmembrane region" description="Helical" evidence="10">
    <location>
        <begin position="405"/>
        <end position="422"/>
    </location>
</feature>
<evidence type="ECO:0000256" key="3">
    <source>
        <dbReference type="ARBA" id="ARBA00022448"/>
    </source>
</evidence>
<dbReference type="InterPro" id="IPR001036">
    <property type="entry name" value="Acrflvin-R"/>
</dbReference>